<dbReference type="GO" id="GO:0005829">
    <property type="term" value="C:cytosol"/>
    <property type="evidence" value="ECO:0007669"/>
    <property type="project" value="TreeGrafter"/>
</dbReference>
<protein>
    <submittedName>
        <fullName evidence="4">3-carboxy-cis,cis-muconate cycloisomerase</fullName>
    </submittedName>
</protein>
<dbReference type="Proteomes" id="UP001143486">
    <property type="component" value="Unassembled WGS sequence"/>
</dbReference>
<dbReference type="AlphaFoldDB" id="A0A9W6IN12"/>
<dbReference type="SUPFAM" id="SSF48557">
    <property type="entry name" value="L-aspartase-like"/>
    <property type="match status" value="1"/>
</dbReference>
<dbReference type="InterPro" id="IPR020557">
    <property type="entry name" value="Fumarate_lyase_CS"/>
</dbReference>
<keyword evidence="2" id="KW-0732">Signal</keyword>
<dbReference type="InterPro" id="IPR000362">
    <property type="entry name" value="Fumarate_lyase_fam"/>
</dbReference>
<dbReference type="Pfam" id="PF10397">
    <property type="entry name" value="ADSL_C"/>
    <property type="match status" value="1"/>
</dbReference>
<keyword evidence="1" id="KW-0456">Lyase</keyword>
<dbReference type="PANTHER" id="PTHR43172">
    <property type="entry name" value="ADENYLOSUCCINATE LYASE"/>
    <property type="match status" value="1"/>
</dbReference>
<reference evidence="4" key="2">
    <citation type="submission" date="2023-01" db="EMBL/GenBank/DDBJ databases">
        <authorList>
            <person name="Sun Q."/>
            <person name="Evtushenko L."/>
        </authorList>
    </citation>
    <scope>NUCLEOTIDE SEQUENCE</scope>
    <source>
        <strain evidence="4">VKM B-1513</strain>
    </source>
</reference>
<dbReference type="GO" id="GO:0070626">
    <property type="term" value="F:(S)-2-(5-amino-1-(5-phospho-D-ribosyl)imidazole-4-carboxamido) succinate lyase (fumarate-forming) activity"/>
    <property type="evidence" value="ECO:0007669"/>
    <property type="project" value="TreeGrafter"/>
</dbReference>
<proteinExistence type="predicted"/>
<dbReference type="GO" id="GO:0004018">
    <property type="term" value="F:N6-(1,2-dicarboxyethyl)AMP AMP-lyase (fumarate-forming) activity"/>
    <property type="evidence" value="ECO:0007669"/>
    <property type="project" value="TreeGrafter"/>
</dbReference>
<evidence type="ECO:0000256" key="2">
    <source>
        <dbReference type="SAM" id="SignalP"/>
    </source>
</evidence>
<dbReference type="Gene3D" id="1.10.275.10">
    <property type="entry name" value="Fumarase/aspartase (N-terminal domain)"/>
    <property type="match status" value="1"/>
</dbReference>
<dbReference type="PRINTS" id="PR00145">
    <property type="entry name" value="ARGSUCLYASE"/>
</dbReference>
<organism evidence="4 5">
    <name type="scientific">Maricaulis virginensis</name>
    <dbReference type="NCBI Taxonomy" id="144022"/>
    <lineage>
        <taxon>Bacteria</taxon>
        <taxon>Pseudomonadati</taxon>
        <taxon>Pseudomonadota</taxon>
        <taxon>Alphaproteobacteria</taxon>
        <taxon>Maricaulales</taxon>
        <taxon>Maricaulaceae</taxon>
        <taxon>Maricaulis</taxon>
    </lineage>
</organism>
<dbReference type="InterPro" id="IPR022761">
    <property type="entry name" value="Fumarate_lyase_N"/>
</dbReference>
<sequence length="468" mass="50691">MSRLRQAVCAAVILFAGLAPGAAGAQSESIEDVFSDARLNAYVLEIEAALARAQAAEGVIPQSAADAITAAARPEAVPADALAAEYAIVRHRMVAFLNVFSRSLDADAANYLHYGATTVDIYDTAAILQVRRSILLLIEDLRAIELQLIDLAETHRDTPMIGRTLGQHALPITFGKKVSGWIGENRRHIERLTDLLDRVERSAIMKGAVGSYVGLGDRAQAVERRFGQELGLSEPYADDWHASRDVFAEYAVNLGLLARFYGRVGQEVFLLQMTDVAEVIEQRSSTAVGSSTMPHKNNPSLSEALIHYSRTIPALSDIVADDMINFFERDNTSRPNDAIGELSIEAGDMLSAANRLVGRLHVDAEAMRRNLDRSGGWILSQRFVFALAPHIGRTEAEELIRDLAAEAHESGAGLREAVMENAVIREALGEAEIDALLDPETYLGLAGEQVDAVVAAARAARETDPSVD</sequence>
<dbReference type="Gene3D" id="1.20.200.10">
    <property type="entry name" value="Fumarase/aspartase (Central domain)"/>
    <property type="match status" value="1"/>
</dbReference>
<evidence type="ECO:0000259" key="3">
    <source>
        <dbReference type="SMART" id="SM00998"/>
    </source>
</evidence>
<dbReference type="PANTHER" id="PTHR43172:SF1">
    <property type="entry name" value="ADENYLOSUCCINATE LYASE"/>
    <property type="match status" value="1"/>
</dbReference>
<dbReference type="SMART" id="SM00998">
    <property type="entry name" value="ADSL_C"/>
    <property type="match status" value="1"/>
</dbReference>
<dbReference type="InterPro" id="IPR024083">
    <property type="entry name" value="Fumarase/histidase_N"/>
</dbReference>
<dbReference type="InterPro" id="IPR019468">
    <property type="entry name" value="AdenyloSucc_lyase_C"/>
</dbReference>
<dbReference type="EMBL" id="BSFE01000005">
    <property type="protein sequence ID" value="GLK52522.1"/>
    <property type="molecule type" value="Genomic_DNA"/>
</dbReference>
<keyword evidence="5" id="KW-1185">Reference proteome</keyword>
<dbReference type="PROSITE" id="PS00163">
    <property type="entry name" value="FUMARATE_LYASES"/>
    <property type="match status" value="1"/>
</dbReference>
<dbReference type="InterPro" id="IPR008948">
    <property type="entry name" value="L-Aspartase-like"/>
</dbReference>
<dbReference type="GO" id="GO:0044208">
    <property type="term" value="P:'de novo' AMP biosynthetic process"/>
    <property type="evidence" value="ECO:0007669"/>
    <property type="project" value="TreeGrafter"/>
</dbReference>
<comment type="caution">
    <text evidence="4">The sequence shown here is derived from an EMBL/GenBank/DDBJ whole genome shotgun (WGS) entry which is preliminary data.</text>
</comment>
<feature type="signal peptide" evidence="2">
    <location>
        <begin position="1"/>
        <end position="25"/>
    </location>
</feature>
<gene>
    <name evidence="4" type="primary">pcaB</name>
    <name evidence="4" type="ORF">GCM10017621_20300</name>
</gene>
<dbReference type="Pfam" id="PF00206">
    <property type="entry name" value="Lyase_1"/>
    <property type="match status" value="1"/>
</dbReference>
<feature type="chain" id="PRO_5040767104" evidence="2">
    <location>
        <begin position="26"/>
        <end position="468"/>
    </location>
</feature>
<evidence type="ECO:0000313" key="4">
    <source>
        <dbReference type="EMBL" id="GLK52522.1"/>
    </source>
</evidence>
<reference evidence="4" key="1">
    <citation type="journal article" date="2014" name="Int. J. Syst. Evol. Microbiol.">
        <title>Complete genome sequence of Corynebacterium casei LMG S-19264T (=DSM 44701T), isolated from a smear-ripened cheese.</title>
        <authorList>
            <consortium name="US DOE Joint Genome Institute (JGI-PGF)"/>
            <person name="Walter F."/>
            <person name="Albersmeier A."/>
            <person name="Kalinowski J."/>
            <person name="Ruckert C."/>
        </authorList>
    </citation>
    <scope>NUCLEOTIDE SEQUENCE</scope>
    <source>
        <strain evidence="4">VKM B-1513</strain>
    </source>
</reference>
<feature type="domain" description="Adenylosuccinate lyase C-terminal" evidence="3">
    <location>
        <begin position="375"/>
        <end position="454"/>
    </location>
</feature>
<accession>A0A9W6IN12</accession>
<name>A0A9W6IN12_9PROT</name>
<dbReference type="PRINTS" id="PR00149">
    <property type="entry name" value="FUMRATELYASE"/>
</dbReference>
<dbReference type="RefSeq" id="WP_271186889.1">
    <property type="nucleotide sequence ID" value="NZ_BSFE01000005.1"/>
</dbReference>
<dbReference type="Gene3D" id="1.10.40.30">
    <property type="entry name" value="Fumarase/aspartase (C-terminal domain)"/>
    <property type="match status" value="1"/>
</dbReference>
<evidence type="ECO:0000256" key="1">
    <source>
        <dbReference type="ARBA" id="ARBA00023239"/>
    </source>
</evidence>
<evidence type="ECO:0000313" key="5">
    <source>
        <dbReference type="Proteomes" id="UP001143486"/>
    </source>
</evidence>